<dbReference type="GO" id="GO:0007165">
    <property type="term" value="P:signal transduction"/>
    <property type="evidence" value="ECO:0007669"/>
    <property type="project" value="TreeGrafter"/>
</dbReference>
<proteinExistence type="predicted"/>
<evidence type="ECO:0000313" key="3">
    <source>
        <dbReference type="Proteomes" id="UP000030762"/>
    </source>
</evidence>
<dbReference type="Proteomes" id="UP000030762">
    <property type="component" value="Unassembled WGS sequence"/>
</dbReference>
<organism evidence="2 3">
    <name type="scientific">Saprolegnia diclina (strain VS20)</name>
    <dbReference type="NCBI Taxonomy" id="1156394"/>
    <lineage>
        <taxon>Eukaryota</taxon>
        <taxon>Sar</taxon>
        <taxon>Stramenopiles</taxon>
        <taxon>Oomycota</taxon>
        <taxon>Saprolegniomycetes</taxon>
        <taxon>Saprolegniales</taxon>
        <taxon>Saprolegniaceae</taxon>
        <taxon>Saprolegnia</taxon>
    </lineage>
</organism>
<dbReference type="Gene3D" id="1.10.510.10">
    <property type="entry name" value="Transferase(Phosphotransferase) domain 1"/>
    <property type="match status" value="1"/>
</dbReference>
<accession>T0Q9W4</accession>
<dbReference type="GO" id="GO:0004713">
    <property type="term" value="F:protein tyrosine kinase activity"/>
    <property type="evidence" value="ECO:0007669"/>
    <property type="project" value="InterPro"/>
</dbReference>
<dbReference type="InterPro" id="IPR020635">
    <property type="entry name" value="Tyr_kinase_cat_dom"/>
</dbReference>
<dbReference type="OrthoDB" id="43601at2759"/>
<gene>
    <name evidence="2" type="ORF">SDRG_12130</name>
</gene>
<dbReference type="OMA" id="MIAYEAL"/>
<dbReference type="InterPro" id="IPR000719">
    <property type="entry name" value="Prot_kinase_dom"/>
</dbReference>
<evidence type="ECO:0000259" key="1">
    <source>
        <dbReference type="PROSITE" id="PS50011"/>
    </source>
</evidence>
<dbReference type="InterPro" id="IPR011009">
    <property type="entry name" value="Kinase-like_dom_sf"/>
</dbReference>
<keyword evidence="2" id="KW-0418">Kinase</keyword>
<dbReference type="InterPro" id="IPR001245">
    <property type="entry name" value="Ser-Thr/Tyr_kinase_cat_dom"/>
</dbReference>
<dbReference type="eggNOG" id="KOG0192">
    <property type="taxonomic scope" value="Eukaryota"/>
</dbReference>
<dbReference type="RefSeq" id="XP_008616412.1">
    <property type="nucleotide sequence ID" value="XM_008618190.1"/>
</dbReference>
<dbReference type="PANTHER" id="PTHR23257:SF958">
    <property type="entry name" value="SERINE_THREONINE-PROTEIN KINASE WNK4"/>
    <property type="match status" value="1"/>
</dbReference>
<name>T0Q9W4_SAPDV</name>
<reference evidence="2 3" key="1">
    <citation type="submission" date="2012-04" db="EMBL/GenBank/DDBJ databases">
        <title>The Genome Sequence of Saprolegnia declina VS20.</title>
        <authorList>
            <consortium name="The Broad Institute Genome Sequencing Platform"/>
            <person name="Russ C."/>
            <person name="Nusbaum C."/>
            <person name="Tyler B."/>
            <person name="van West P."/>
            <person name="Dieguez-Uribeondo J."/>
            <person name="de Bruijn I."/>
            <person name="Tripathy S."/>
            <person name="Jiang R."/>
            <person name="Young S.K."/>
            <person name="Zeng Q."/>
            <person name="Gargeya S."/>
            <person name="Fitzgerald M."/>
            <person name="Haas B."/>
            <person name="Abouelleil A."/>
            <person name="Alvarado L."/>
            <person name="Arachchi H.M."/>
            <person name="Berlin A."/>
            <person name="Chapman S.B."/>
            <person name="Goldberg J."/>
            <person name="Griggs A."/>
            <person name="Gujja S."/>
            <person name="Hansen M."/>
            <person name="Howarth C."/>
            <person name="Imamovic A."/>
            <person name="Larimer J."/>
            <person name="McCowen C."/>
            <person name="Montmayeur A."/>
            <person name="Murphy C."/>
            <person name="Neiman D."/>
            <person name="Pearson M."/>
            <person name="Priest M."/>
            <person name="Roberts A."/>
            <person name="Saif S."/>
            <person name="Shea T."/>
            <person name="Sisk P."/>
            <person name="Sykes S."/>
            <person name="Wortman J."/>
            <person name="Nusbaum C."/>
            <person name="Birren B."/>
        </authorList>
    </citation>
    <scope>NUCLEOTIDE SEQUENCE [LARGE SCALE GENOMIC DNA]</scope>
    <source>
        <strain evidence="2 3">VS20</strain>
    </source>
</reference>
<dbReference type="EMBL" id="JH767177">
    <property type="protein sequence ID" value="EQC30280.1"/>
    <property type="molecule type" value="Genomic_DNA"/>
</dbReference>
<feature type="non-terminal residue" evidence="2">
    <location>
        <position position="200"/>
    </location>
</feature>
<keyword evidence="2" id="KW-0808">Transferase</keyword>
<keyword evidence="3" id="KW-1185">Reference proteome</keyword>
<dbReference type="GO" id="GO:0005737">
    <property type="term" value="C:cytoplasm"/>
    <property type="evidence" value="ECO:0007669"/>
    <property type="project" value="TreeGrafter"/>
</dbReference>
<dbReference type="STRING" id="1156394.T0Q9W4"/>
<dbReference type="InterPro" id="IPR050167">
    <property type="entry name" value="Ser_Thr_protein_kinase"/>
</dbReference>
<dbReference type="VEuPathDB" id="FungiDB:SDRG_12130"/>
<dbReference type="GO" id="GO:0005524">
    <property type="term" value="F:ATP binding"/>
    <property type="evidence" value="ECO:0007669"/>
    <property type="project" value="InterPro"/>
</dbReference>
<dbReference type="AlphaFoldDB" id="T0Q9W4"/>
<dbReference type="PROSITE" id="PS50011">
    <property type="entry name" value="PROTEIN_KINASE_DOM"/>
    <property type="match status" value="1"/>
</dbReference>
<feature type="domain" description="Protein kinase" evidence="1">
    <location>
        <begin position="13"/>
        <end position="200"/>
    </location>
</feature>
<protein>
    <submittedName>
        <fullName evidence="2">TKL protein kinase</fullName>
    </submittedName>
</protein>
<dbReference type="SUPFAM" id="SSF56112">
    <property type="entry name" value="Protein kinase-like (PK-like)"/>
    <property type="match status" value="1"/>
</dbReference>
<evidence type="ECO:0000313" key="2">
    <source>
        <dbReference type="EMBL" id="EQC30280.1"/>
    </source>
</evidence>
<dbReference type="SMART" id="SM00219">
    <property type="entry name" value="TyrKc"/>
    <property type="match status" value="1"/>
</dbReference>
<dbReference type="InParanoid" id="T0Q9W4"/>
<dbReference type="GeneID" id="19952857"/>
<sequence length="200" mass="22050">MLTCLPPAYMIAYEALKVLGEALVRCSTLGGATHDGTFDGALASILRIESPTLESVRKLNRLVRQLIDMYHPNIASFFGVSWKLGKPLYVVTEHAVHGTLAGLLASDADLSLDLIVHILLDVARGMLYLHSQPKPILHRDLRAENIHLMHNLKAKVANFELSGKLGLDTSLVGTPAWTAPEMLRGEKDYTEKIDVYSFSM</sequence>
<dbReference type="Pfam" id="PF07714">
    <property type="entry name" value="PK_Tyr_Ser-Thr"/>
    <property type="match status" value="1"/>
</dbReference>
<dbReference type="PANTHER" id="PTHR23257">
    <property type="entry name" value="SERINE-THREONINE PROTEIN KINASE"/>
    <property type="match status" value="1"/>
</dbReference>